<evidence type="ECO:0000256" key="7">
    <source>
        <dbReference type="SAM" id="Phobius"/>
    </source>
</evidence>
<dbReference type="InterPro" id="IPR016174">
    <property type="entry name" value="Di-haem_cyt_TM"/>
</dbReference>
<keyword evidence="3 7" id="KW-0812">Transmembrane</keyword>
<feature type="domain" description="Cytochrome b561 bacterial/Ni-hydrogenase" evidence="8">
    <location>
        <begin position="12"/>
        <end position="190"/>
    </location>
</feature>
<feature type="region of interest" description="Disordered" evidence="6">
    <location>
        <begin position="225"/>
        <end position="246"/>
    </location>
</feature>
<sequence length="246" mass="27493">MSGSSNGSYVVRFSLQQRVEHFITMLVFALLCLTGLPQKFYTAGWAQTLVHLLGGVDVTRWIHRVCGITLALSTVVHFGNAIASMLSKKVGFTMVPSKKDFQDAILQLRYYLGATDKHPQYDRYTYKEKFEYWGLVVGNVIMVLTGFALFFPVQAASILPGQIIPAAKVAHSNEGLMAFLVISVWHIFNAHLNPDVFPFDTSMFTGKVSRERYEHEHPLELARLEGRTPPAEHGEAPAVHGKREVG</sequence>
<dbReference type="RefSeq" id="WP_248357342.1">
    <property type="nucleotide sequence ID" value="NZ_AP025591.1"/>
</dbReference>
<keyword evidence="2" id="KW-1003">Cell membrane</keyword>
<evidence type="ECO:0000256" key="5">
    <source>
        <dbReference type="ARBA" id="ARBA00023136"/>
    </source>
</evidence>
<keyword evidence="5 7" id="KW-0472">Membrane</keyword>
<feature type="transmembrane region" description="Helical" evidence="7">
    <location>
        <begin position="132"/>
        <end position="153"/>
    </location>
</feature>
<dbReference type="InterPro" id="IPR011577">
    <property type="entry name" value="Cyt_b561_bac/Ni-Hgenase"/>
</dbReference>
<organism evidence="9 10">
    <name type="scientific">Anaeromyxobacter oryzae</name>
    <dbReference type="NCBI Taxonomy" id="2918170"/>
    <lineage>
        <taxon>Bacteria</taxon>
        <taxon>Pseudomonadati</taxon>
        <taxon>Myxococcota</taxon>
        <taxon>Myxococcia</taxon>
        <taxon>Myxococcales</taxon>
        <taxon>Cystobacterineae</taxon>
        <taxon>Anaeromyxobacteraceae</taxon>
        <taxon>Anaeromyxobacter</taxon>
    </lineage>
</organism>
<dbReference type="PANTHER" id="PTHR30485:SF0">
    <property type="entry name" value="NI_FE-HYDROGENASE 1 B-TYPE CYTOCHROME SUBUNIT-RELATED"/>
    <property type="match status" value="1"/>
</dbReference>
<evidence type="ECO:0000259" key="8">
    <source>
        <dbReference type="Pfam" id="PF01292"/>
    </source>
</evidence>
<dbReference type="PANTHER" id="PTHR30485">
    <property type="entry name" value="NI/FE-HYDROGENASE 1 B-TYPE CYTOCHROME SUBUNIT"/>
    <property type="match status" value="1"/>
</dbReference>
<dbReference type="Proteomes" id="UP001162891">
    <property type="component" value="Chromosome"/>
</dbReference>
<gene>
    <name evidence="9" type="ORF">AMOR_58630</name>
</gene>
<evidence type="ECO:0000313" key="10">
    <source>
        <dbReference type="Proteomes" id="UP001162891"/>
    </source>
</evidence>
<proteinExistence type="predicted"/>
<keyword evidence="4 7" id="KW-1133">Transmembrane helix</keyword>
<protein>
    <submittedName>
        <fullName evidence="9">Cytochrome b</fullName>
    </submittedName>
</protein>
<dbReference type="Pfam" id="PF01292">
    <property type="entry name" value="Ni_hydr_CYTB"/>
    <property type="match status" value="1"/>
</dbReference>
<feature type="transmembrane region" description="Helical" evidence="7">
    <location>
        <begin position="21"/>
        <end position="41"/>
    </location>
</feature>
<dbReference type="Gene3D" id="1.20.950.20">
    <property type="entry name" value="Transmembrane di-heme cytochromes, Chain C"/>
    <property type="match status" value="1"/>
</dbReference>
<dbReference type="SUPFAM" id="SSF81342">
    <property type="entry name" value="Transmembrane di-heme cytochromes"/>
    <property type="match status" value="1"/>
</dbReference>
<evidence type="ECO:0000256" key="4">
    <source>
        <dbReference type="ARBA" id="ARBA00022989"/>
    </source>
</evidence>
<name>A0ABM7X510_9BACT</name>
<reference evidence="10" key="1">
    <citation type="journal article" date="2022" name="Int. J. Syst. Evol. Microbiol.">
        <title>Anaeromyxobacter oryzae sp. nov., Anaeromyxobacter diazotrophicus sp. nov. and Anaeromyxobacter paludicola sp. nov., isolated from paddy soils.</title>
        <authorList>
            <person name="Itoh H."/>
            <person name="Xu Z."/>
            <person name="Mise K."/>
            <person name="Masuda Y."/>
            <person name="Ushijima N."/>
            <person name="Hayakawa C."/>
            <person name="Shiratori Y."/>
            <person name="Senoo K."/>
        </authorList>
    </citation>
    <scope>NUCLEOTIDE SEQUENCE [LARGE SCALE GENOMIC DNA]</scope>
    <source>
        <strain evidence="10">Red232</strain>
    </source>
</reference>
<keyword evidence="10" id="KW-1185">Reference proteome</keyword>
<evidence type="ECO:0000256" key="3">
    <source>
        <dbReference type="ARBA" id="ARBA00022692"/>
    </source>
</evidence>
<dbReference type="EMBL" id="AP025591">
    <property type="protein sequence ID" value="BDG06867.1"/>
    <property type="molecule type" value="Genomic_DNA"/>
</dbReference>
<dbReference type="InterPro" id="IPR051542">
    <property type="entry name" value="Hydrogenase_cytochrome"/>
</dbReference>
<evidence type="ECO:0000256" key="2">
    <source>
        <dbReference type="ARBA" id="ARBA00022475"/>
    </source>
</evidence>
<evidence type="ECO:0000256" key="1">
    <source>
        <dbReference type="ARBA" id="ARBA00004651"/>
    </source>
</evidence>
<evidence type="ECO:0000256" key="6">
    <source>
        <dbReference type="SAM" id="MobiDB-lite"/>
    </source>
</evidence>
<comment type="subcellular location">
    <subcellularLocation>
        <location evidence="1">Cell membrane</location>
        <topology evidence="1">Multi-pass membrane protein</topology>
    </subcellularLocation>
</comment>
<evidence type="ECO:0000313" key="9">
    <source>
        <dbReference type="EMBL" id="BDG06867.1"/>
    </source>
</evidence>
<accession>A0ABM7X510</accession>
<feature type="transmembrane region" description="Helical" evidence="7">
    <location>
        <begin position="61"/>
        <end position="83"/>
    </location>
</feature>